<evidence type="ECO:0000256" key="2">
    <source>
        <dbReference type="ARBA" id="ARBA00001966"/>
    </source>
</evidence>
<dbReference type="GO" id="GO:0051536">
    <property type="term" value="F:iron-sulfur cluster binding"/>
    <property type="evidence" value="ECO:0007669"/>
    <property type="project" value="UniProtKB-KW"/>
</dbReference>
<evidence type="ECO:0000256" key="6">
    <source>
        <dbReference type="ARBA" id="ARBA00022723"/>
    </source>
</evidence>
<keyword evidence="8" id="KW-0408">Iron</keyword>
<dbReference type="GO" id="GO:0033543">
    <property type="term" value="P:fatty acid beta-oxidation, unsaturated, even number, reductase/isomerase pathway"/>
    <property type="evidence" value="ECO:0007669"/>
    <property type="project" value="TreeGrafter"/>
</dbReference>
<dbReference type="RefSeq" id="WP_074210307.1">
    <property type="nucleotide sequence ID" value="NZ_BJOI01000027.1"/>
</dbReference>
<evidence type="ECO:0000256" key="9">
    <source>
        <dbReference type="ARBA" id="ARBA00023014"/>
    </source>
</evidence>
<evidence type="ECO:0000256" key="7">
    <source>
        <dbReference type="ARBA" id="ARBA00023002"/>
    </source>
</evidence>
<dbReference type="PANTHER" id="PTHR42917:SF2">
    <property type="entry name" value="2,4-DIENOYL-COA REDUCTASE [(2E)-ENOYL-COA-PRODUCING]"/>
    <property type="match status" value="1"/>
</dbReference>
<dbReference type="GO" id="GO:0008670">
    <property type="term" value="F:2,4-dienoyl-CoA reductase (NADPH) activity"/>
    <property type="evidence" value="ECO:0007669"/>
    <property type="project" value="TreeGrafter"/>
</dbReference>
<name>A0A1N6FP41_9GAMM</name>
<evidence type="ECO:0000259" key="11">
    <source>
        <dbReference type="Pfam" id="PF07992"/>
    </source>
</evidence>
<dbReference type="FunFam" id="3.20.20.70:FF:000082">
    <property type="entry name" value="NADPH-dependent 2,4-dienoyl-CoA reductase"/>
    <property type="match status" value="1"/>
</dbReference>
<dbReference type="Pfam" id="PF07992">
    <property type="entry name" value="Pyr_redox_2"/>
    <property type="match status" value="1"/>
</dbReference>
<dbReference type="Gene3D" id="3.50.50.60">
    <property type="entry name" value="FAD/NAD(P)-binding domain"/>
    <property type="match status" value="1"/>
</dbReference>
<dbReference type="InterPro" id="IPR023753">
    <property type="entry name" value="FAD/NAD-binding_dom"/>
</dbReference>
<dbReference type="PANTHER" id="PTHR42917">
    <property type="entry name" value="2,4-DIENOYL-COA REDUCTASE"/>
    <property type="match status" value="1"/>
</dbReference>
<feature type="domain" description="NADH:flavin oxidoreductase/NADH oxidase N-terminal" evidence="10">
    <location>
        <begin position="10"/>
        <end position="335"/>
    </location>
</feature>
<protein>
    <submittedName>
        <fullName evidence="12">2,4-dienoyl-CoA reductase</fullName>
    </submittedName>
</protein>
<feature type="domain" description="FAD/NAD(P)-binding" evidence="11">
    <location>
        <begin position="380"/>
        <end position="642"/>
    </location>
</feature>
<dbReference type="CDD" id="cd02930">
    <property type="entry name" value="DCR_FMN"/>
    <property type="match status" value="1"/>
</dbReference>
<dbReference type="SUPFAM" id="SSF51971">
    <property type="entry name" value="Nucleotide-binding domain"/>
    <property type="match status" value="1"/>
</dbReference>
<evidence type="ECO:0000256" key="3">
    <source>
        <dbReference type="ARBA" id="ARBA00011048"/>
    </source>
</evidence>
<evidence type="ECO:0000256" key="4">
    <source>
        <dbReference type="ARBA" id="ARBA00022630"/>
    </source>
</evidence>
<keyword evidence="6" id="KW-0479">Metal-binding</keyword>
<sequence>MRQAPAYPHLFRPLTVGHLTLPNRVLMGSMHTNLEEAPNGFERLAAFYAERARAGVSLIVTGGIAPNAEGAVFQGANALTEESQVAEHRHVVDAVHAAGGHLCMQILHAGRYAYSPELVAPSALQAPINPFTPRALSSEEVEQQIADYVRCATLAQQAGYDGVEVMGSEGYLINQFICRRTNQRDDDWGGDFERRMRFPVEIVKRIRQAVGERFLLIFRLSMIDLVEEGSSWEEVVQLGQAIEAAGANVINTGIGWHEARVPTIVTSVPRAAFTEVTRRIRAALSIPLITTNRINMPEVAERVLAEGHADMVSMARPFLADPEWVRKAEAGLAKEINTCIACNQACLDHTFMGKLTSCLVNPRACHETEITLAPAQTPKRVAVVGGGPAGLATAVAAASRGHAVVLFERRSELGGQFNYARKIPGKEEFNETLRYFRVMLEKHAVDVRLNTEATVGALADFDEIVIATGVVPRELALPGADHPSVLSYADAIEQPERVGKRVAVIGAGGIGFDVSELLSHEGHPTMEVAAWCDEWGVDLAVGERGGLKAPQQPRSPRSIVMLQRKSSKPGKNLGKTTGWVHRASLKQRGVETLTGCEYVRIDDAGLHIRREGQEQVVEVDTIVVCAGQESVRDLISPLAQAGSRVHVIGGADEAAELDAKRAIDQGTRLAASL</sequence>
<evidence type="ECO:0000313" key="12">
    <source>
        <dbReference type="EMBL" id="SIN66843.1"/>
    </source>
</evidence>
<keyword evidence="7" id="KW-0560">Oxidoreductase</keyword>
<organism evidence="12 13">
    <name type="scientific">Vreelandella aquamarina</name>
    <dbReference type="NCBI Taxonomy" id="77097"/>
    <lineage>
        <taxon>Bacteria</taxon>
        <taxon>Pseudomonadati</taxon>
        <taxon>Pseudomonadota</taxon>
        <taxon>Gammaproteobacteria</taxon>
        <taxon>Oceanospirillales</taxon>
        <taxon>Halomonadaceae</taxon>
        <taxon>Vreelandella</taxon>
    </lineage>
</organism>
<dbReference type="Gene3D" id="3.20.20.70">
    <property type="entry name" value="Aldolase class I"/>
    <property type="match status" value="1"/>
</dbReference>
<comment type="cofactor">
    <cofactor evidence="2">
        <name>[4Fe-4S] cluster</name>
        <dbReference type="ChEBI" id="CHEBI:49883"/>
    </cofactor>
</comment>
<keyword evidence="9" id="KW-0411">Iron-sulfur</keyword>
<accession>A0A1N6FP41</accession>
<comment type="similarity">
    <text evidence="3">In the N-terminal section; belongs to the NADH:flavin oxidoreductase/NADH oxidase family.</text>
</comment>
<dbReference type="Gene3D" id="3.40.50.720">
    <property type="entry name" value="NAD(P)-binding Rossmann-like Domain"/>
    <property type="match status" value="1"/>
</dbReference>
<dbReference type="Pfam" id="PF00724">
    <property type="entry name" value="Oxidored_FMN"/>
    <property type="match status" value="1"/>
</dbReference>
<dbReference type="GeneID" id="97277037"/>
<evidence type="ECO:0000313" key="13">
    <source>
        <dbReference type="Proteomes" id="UP000185024"/>
    </source>
</evidence>
<evidence type="ECO:0000256" key="8">
    <source>
        <dbReference type="ARBA" id="ARBA00023004"/>
    </source>
</evidence>
<dbReference type="SUPFAM" id="SSF51395">
    <property type="entry name" value="FMN-linked oxidoreductases"/>
    <property type="match status" value="1"/>
</dbReference>
<dbReference type="InterPro" id="IPR051793">
    <property type="entry name" value="NADH:flavin_oxidoreductase"/>
</dbReference>
<evidence type="ECO:0000256" key="1">
    <source>
        <dbReference type="ARBA" id="ARBA00001917"/>
    </source>
</evidence>
<dbReference type="EMBL" id="FSQX01000001">
    <property type="protein sequence ID" value="SIN66843.1"/>
    <property type="molecule type" value="Genomic_DNA"/>
</dbReference>
<keyword evidence="4" id="KW-0285">Flavoprotein</keyword>
<evidence type="ECO:0000256" key="5">
    <source>
        <dbReference type="ARBA" id="ARBA00022643"/>
    </source>
</evidence>
<dbReference type="InterPro" id="IPR036188">
    <property type="entry name" value="FAD/NAD-bd_sf"/>
</dbReference>
<dbReference type="InterPro" id="IPR001155">
    <property type="entry name" value="OxRdtase_FMN_N"/>
</dbReference>
<dbReference type="GO" id="GO:0046872">
    <property type="term" value="F:metal ion binding"/>
    <property type="evidence" value="ECO:0007669"/>
    <property type="project" value="UniProtKB-KW"/>
</dbReference>
<keyword evidence="5" id="KW-0288">FMN</keyword>
<gene>
    <name evidence="12" type="ORF">SAMN05878438_2073</name>
</gene>
<dbReference type="PRINTS" id="PR00368">
    <property type="entry name" value="FADPNR"/>
</dbReference>
<dbReference type="GO" id="GO:0010181">
    <property type="term" value="F:FMN binding"/>
    <property type="evidence" value="ECO:0007669"/>
    <property type="project" value="InterPro"/>
</dbReference>
<dbReference type="Proteomes" id="UP000185024">
    <property type="component" value="Unassembled WGS sequence"/>
</dbReference>
<evidence type="ECO:0000259" key="10">
    <source>
        <dbReference type="Pfam" id="PF00724"/>
    </source>
</evidence>
<proteinExistence type="inferred from homology"/>
<dbReference type="AlphaFoldDB" id="A0A1N6FP41"/>
<reference evidence="12 13" key="1">
    <citation type="submission" date="2016-11" db="EMBL/GenBank/DDBJ databases">
        <authorList>
            <person name="Jaros S."/>
            <person name="Januszkiewicz K."/>
            <person name="Wedrychowicz H."/>
        </authorList>
    </citation>
    <scope>NUCLEOTIDE SEQUENCE [LARGE SCALE GENOMIC DNA]</scope>
    <source>
        <strain evidence="12 13">ACAM 239</strain>
    </source>
</reference>
<comment type="cofactor">
    <cofactor evidence="1">
        <name>FMN</name>
        <dbReference type="ChEBI" id="CHEBI:58210"/>
    </cofactor>
</comment>
<dbReference type="SUPFAM" id="SSF51905">
    <property type="entry name" value="FAD/NAD(P)-binding domain"/>
    <property type="match status" value="1"/>
</dbReference>
<dbReference type="InterPro" id="IPR013785">
    <property type="entry name" value="Aldolase_TIM"/>
</dbReference>